<dbReference type="CDD" id="cd01168">
    <property type="entry name" value="adenosine_kinase"/>
    <property type="match status" value="1"/>
</dbReference>
<comment type="similarity">
    <text evidence="1">Belongs to the carbohydrate kinase PfkB family.</text>
</comment>
<reference evidence="6" key="1">
    <citation type="submission" date="2016-10" db="EMBL/GenBank/DDBJ databases">
        <authorList>
            <person name="Varghese N."/>
            <person name="Submissions S."/>
        </authorList>
    </citation>
    <scope>NUCLEOTIDE SEQUENCE [LARGE SCALE GENOMIC DNA]</scope>
    <source>
        <strain evidence="6">930I</strain>
    </source>
</reference>
<protein>
    <submittedName>
        <fullName evidence="5">Sugar or nucleoside kinase, ribokinase family</fullName>
    </submittedName>
</protein>
<evidence type="ECO:0000256" key="2">
    <source>
        <dbReference type="ARBA" id="ARBA00022679"/>
    </source>
</evidence>
<evidence type="ECO:0000259" key="4">
    <source>
        <dbReference type="Pfam" id="PF00294"/>
    </source>
</evidence>
<sequence>MSDVRFDVIGIGNAIVDVIAHAEDSFLDEQGIAKGGMTLIDDARAESLYAAMGPAVEISGGSGANTLAGVASLGGRAAYVGKVADDQLGSVFRHDIQAAGVAYETPPANGGLPTARCLILVTPDAQRSMNTFLGASTRIGAADLDLALFRDSAVTYVEGYLWDAPEAKEAILAAMKAAKAAGRKVAMSLSDGFCVDRHRAEFLDLAENFVDILFANETEILSLYQVDRFDDALQRVRAHCELAALTRSEHGSVVVSGDEVHVVRAEPVAKVVDTTGAGDLYAAGFLKGLVDGRPLADCARMGGIAAAEIISHMGARPETSLAELVAASLG</sequence>
<keyword evidence="6" id="KW-1185">Reference proteome</keyword>
<evidence type="ECO:0000313" key="5">
    <source>
        <dbReference type="EMBL" id="SDH85327.1"/>
    </source>
</evidence>
<dbReference type="InterPro" id="IPR052700">
    <property type="entry name" value="Carb_kinase_PfkB-like"/>
</dbReference>
<feature type="domain" description="Carbohydrate kinase PfkB" evidence="4">
    <location>
        <begin position="58"/>
        <end position="317"/>
    </location>
</feature>
<dbReference type="GO" id="GO:0016301">
    <property type="term" value="F:kinase activity"/>
    <property type="evidence" value="ECO:0007669"/>
    <property type="project" value="UniProtKB-KW"/>
</dbReference>
<dbReference type="Gene3D" id="3.40.1190.20">
    <property type="match status" value="1"/>
</dbReference>
<dbReference type="EMBL" id="FNCV01000016">
    <property type="protein sequence ID" value="SDH85327.1"/>
    <property type="molecule type" value="Genomic_DNA"/>
</dbReference>
<name>A0A1G8FT91_9PROT</name>
<accession>A0A1G8FT91</accession>
<evidence type="ECO:0000256" key="3">
    <source>
        <dbReference type="ARBA" id="ARBA00022777"/>
    </source>
</evidence>
<evidence type="ECO:0000313" key="6">
    <source>
        <dbReference type="Proteomes" id="UP000217076"/>
    </source>
</evidence>
<dbReference type="STRING" id="83401.SAMN05421742_11613"/>
<gene>
    <name evidence="5" type="ORF">SAMN05421742_11613</name>
</gene>
<dbReference type="Pfam" id="PF00294">
    <property type="entry name" value="PfkB"/>
    <property type="match status" value="1"/>
</dbReference>
<dbReference type="InterPro" id="IPR011611">
    <property type="entry name" value="PfkB_dom"/>
</dbReference>
<proteinExistence type="inferred from homology"/>
<dbReference type="PANTHER" id="PTHR43320:SF3">
    <property type="entry name" value="CARBOHYDRATE KINASE PFKB DOMAIN-CONTAINING PROTEIN"/>
    <property type="match status" value="1"/>
</dbReference>
<dbReference type="RefSeq" id="WP_092621788.1">
    <property type="nucleotide sequence ID" value="NZ_FNCV01000016.1"/>
</dbReference>
<dbReference type="SUPFAM" id="SSF53613">
    <property type="entry name" value="Ribokinase-like"/>
    <property type="match status" value="1"/>
</dbReference>
<keyword evidence="3 5" id="KW-0418">Kinase</keyword>
<evidence type="ECO:0000256" key="1">
    <source>
        <dbReference type="ARBA" id="ARBA00010688"/>
    </source>
</evidence>
<dbReference type="PROSITE" id="PS00584">
    <property type="entry name" value="PFKB_KINASES_2"/>
    <property type="match status" value="1"/>
</dbReference>
<dbReference type="InterPro" id="IPR029056">
    <property type="entry name" value="Ribokinase-like"/>
</dbReference>
<organism evidence="5 6">
    <name type="scientific">Roseospirillum parvum</name>
    <dbReference type="NCBI Taxonomy" id="83401"/>
    <lineage>
        <taxon>Bacteria</taxon>
        <taxon>Pseudomonadati</taxon>
        <taxon>Pseudomonadota</taxon>
        <taxon>Alphaproteobacteria</taxon>
        <taxon>Rhodospirillales</taxon>
        <taxon>Rhodospirillaceae</taxon>
        <taxon>Roseospirillum</taxon>
    </lineage>
</organism>
<dbReference type="Gene3D" id="3.30.1110.10">
    <property type="match status" value="1"/>
</dbReference>
<dbReference type="Proteomes" id="UP000217076">
    <property type="component" value="Unassembled WGS sequence"/>
</dbReference>
<dbReference type="PANTHER" id="PTHR43320">
    <property type="entry name" value="SUGAR KINASE"/>
    <property type="match status" value="1"/>
</dbReference>
<dbReference type="AlphaFoldDB" id="A0A1G8FT91"/>
<dbReference type="OrthoDB" id="9813569at2"/>
<keyword evidence="2" id="KW-0808">Transferase</keyword>
<dbReference type="InterPro" id="IPR002173">
    <property type="entry name" value="Carboh/pur_kinase_PfkB_CS"/>
</dbReference>